<evidence type="ECO:0000313" key="2">
    <source>
        <dbReference type="EMBL" id="KAF2664715.1"/>
    </source>
</evidence>
<feature type="compositionally biased region" description="Polar residues" evidence="1">
    <location>
        <begin position="111"/>
        <end position="129"/>
    </location>
</feature>
<dbReference type="AlphaFoldDB" id="A0A6A6TX91"/>
<protein>
    <submittedName>
        <fullName evidence="2">Uncharacterized protein</fullName>
    </submittedName>
</protein>
<evidence type="ECO:0000313" key="3">
    <source>
        <dbReference type="Proteomes" id="UP000799302"/>
    </source>
</evidence>
<keyword evidence="3" id="KW-1185">Reference proteome</keyword>
<feature type="compositionally biased region" description="Low complexity" evidence="1">
    <location>
        <begin position="74"/>
        <end position="89"/>
    </location>
</feature>
<organism evidence="2 3">
    <name type="scientific">Microthyrium microscopicum</name>
    <dbReference type="NCBI Taxonomy" id="703497"/>
    <lineage>
        <taxon>Eukaryota</taxon>
        <taxon>Fungi</taxon>
        <taxon>Dikarya</taxon>
        <taxon>Ascomycota</taxon>
        <taxon>Pezizomycotina</taxon>
        <taxon>Dothideomycetes</taxon>
        <taxon>Dothideomycetes incertae sedis</taxon>
        <taxon>Microthyriales</taxon>
        <taxon>Microthyriaceae</taxon>
        <taxon>Microthyrium</taxon>
    </lineage>
</organism>
<feature type="compositionally biased region" description="Low complexity" evidence="1">
    <location>
        <begin position="42"/>
        <end position="55"/>
    </location>
</feature>
<feature type="compositionally biased region" description="Polar residues" evidence="1">
    <location>
        <begin position="1"/>
        <end position="11"/>
    </location>
</feature>
<name>A0A6A6TX91_9PEZI</name>
<dbReference type="EMBL" id="MU004242">
    <property type="protein sequence ID" value="KAF2664715.1"/>
    <property type="molecule type" value="Genomic_DNA"/>
</dbReference>
<accession>A0A6A6TX91</accession>
<feature type="compositionally biased region" description="Polar residues" evidence="1">
    <location>
        <begin position="151"/>
        <end position="174"/>
    </location>
</feature>
<feature type="region of interest" description="Disordered" evidence="1">
    <location>
        <begin position="1"/>
        <end position="133"/>
    </location>
</feature>
<reference evidence="2" key="1">
    <citation type="journal article" date="2020" name="Stud. Mycol.">
        <title>101 Dothideomycetes genomes: a test case for predicting lifestyles and emergence of pathogens.</title>
        <authorList>
            <person name="Haridas S."/>
            <person name="Albert R."/>
            <person name="Binder M."/>
            <person name="Bloem J."/>
            <person name="Labutti K."/>
            <person name="Salamov A."/>
            <person name="Andreopoulos B."/>
            <person name="Baker S."/>
            <person name="Barry K."/>
            <person name="Bills G."/>
            <person name="Bluhm B."/>
            <person name="Cannon C."/>
            <person name="Castanera R."/>
            <person name="Culley D."/>
            <person name="Daum C."/>
            <person name="Ezra D."/>
            <person name="Gonzalez J."/>
            <person name="Henrissat B."/>
            <person name="Kuo A."/>
            <person name="Liang C."/>
            <person name="Lipzen A."/>
            <person name="Lutzoni F."/>
            <person name="Magnuson J."/>
            <person name="Mondo S."/>
            <person name="Nolan M."/>
            <person name="Ohm R."/>
            <person name="Pangilinan J."/>
            <person name="Park H.-J."/>
            <person name="Ramirez L."/>
            <person name="Alfaro M."/>
            <person name="Sun H."/>
            <person name="Tritt A."/>
            <person name="Yoshinaga Y."/>
            <person name="Zwiers L.-H."/>
            <person name="Turgeon B."/>
            <person name="Goodwin S."/>
            <person name="Spatafora J."/>
            <person name="Crous P."/>
            <person name="Grigoriev I."/>
        </authorList>
    </citation>
    <scope>NUCLEOTIDE SEQUENCE</scope>
    <source>
        <strain evidence="2">CBS 115976</strain>
    </source>
</reference>
<gene>
    <name evidence="2" type="ORF">BT63DRAFT_460208</name>
</gene>
<feature type="compositionally biased region" description="Polar residues" evidence="1">
    <location>
        <begin position="62"/>
        <end position="73"/>
    </location>
</feature>
<dbReference type="Proteomes" id="UP000799302">
    <property type="component" value="Unassembled WGS sequence"/>
</dbReference>
<dbReference type="OrthoDB" id="5366332at2759"/>
<evidence type="ECO:0000256" key="1">
    <source>
        <dbReference type="SAM" id="MobiDB-lite"/>
    </source>
</evidence>
<feature type="region of interest" description="Disordered" evidence="1">
    <location>
        <begin position="149"/>
        <end position="239"/>
    </location>
</feature>
<proteinExistence type="predicted"/>
<feature type="compositionally biased region" description="Polar residues" evidence="1">
    <location>
        <begin position="208"/>
        <end position="227"/>
    </location>
</feature>
<sequence>MHDSTNISSIESAKRHQSKTPDAANTAPDQQTAHHMAYERPSSLTSSTTQDSIIDTYRRDSGYSSKPTSTRPCRQTSSRHGSRSSSKQSLPSTRDTSIEKEHVTRRPQRPRLNTMNSTMTCRKSTGKSTMSKEEAFALHERSLRLFPASPASCTQSPIISSPQPLNRSISSPHTAPSRPPTRRQHSTQTYNSLPRNRLSGLRGLNDLDLTSNPHSNSNPLSANSPQDVSPPITIPDPTTKFWTSNETRQKEYARIDRQNRGLRGLWNKVMPRFARTNTGSKFYEEDGGSDAGSVRRFRIDASETAGRA</sequence>